<dbReference type="SMART" id="SM00862">
    <property type="entry name" value="Trans_reg_C"/>
    <property type="match status" value="1"/>
</dbReference>
<name>A0A517TTZ3_9BACT</name>
<dbReference type="SUPFAM" id="SSF52172">
    <property type="entry name" value="CheY-like"/>
    <property type="match status" value="1"/>
</dbReference>
<dbReference type="GO" id="GO:0005829">
    <property type="term" value="C:cytosol"/>
    <property type="evidence" value="ECO:0007669"/>
    <property type="project" value="TreeGrafter"/>
</dbReference>
<evidence type="ECO:0000259" key="11">
    <source>
        <dbReference type="PROSITE" id="PS51755"/>
    </source>
</evidence>
<evidence type="ECO:0000313" key="12">
    <source>
        <dbReference type="EMBL" id="QDT71836.1"/>
    </source>
</evidence>
<dbReference type="PANTHER" id="PTHR48111:SF50">
    <property type="entry name" value="KDP OPERON TRANSCRIPTIONAL REGULATORY PROTEIN KDPE"/>
    <property type="match status" value="1"/>
</dbReference>
<dbReference type="GO" id="GO:0045893">
    <property type="term" value="P:positive regulation of DNA-templated transcription"/>
    <property type="evidence" value="ECO:0007669"/>
    <property type="project" value="UniProtKB-ARBA"/>
</dbReference>
<protein>
    <submittedName>
        <fullName evidence="12">KDP operon transcriptional regulatory protein KdpE</fullName>
    </submittedName>
</protein>
<feature type="modified residue" description="4-aspartylphosphate" evidence="8">
    <location>
        <position position="56"/>
    </location>
</feature>
<dbReference type="InterPro" id="IPR001789">
    <property type="entry name" value="Sig_transdc_resp-reg_receiver"/>
</dbReference>
<evidence type="ECO:0000256" key="4">
    <source>
        <dbReference type="ARBA" id="ARBA00023012"/>
    </source>
</evidence>
<dbReference type="PROSITE" id="PS50110">
    <property type="entry name" value="RESPONSE_REGULATORY"/>
    <property type="match status" value="1"/>
</dbReference>
<keyword evidence="7" id="KW-0804">Transcription</keyword>
<dbReference type="Gene3D" id="3.40.50.2300">
    <property type="match status" value="1"/>
</dbReference>
<dbReference type="RefSeq" id="WP_145431409.1">
    <property type="nucleotide sequence ID" value="NZ_CP036339.1"/>
</dbReference>
<dbReference type="GO" id="GO:0000987">
    <property type="term" value="F:cis-regulatory region sequence-specific DNA binding"/>
    <property type="evidence" value="ECO:0007669"/>
    <property type="project" value="UniProtKB-ARBA"/>
</dbReference>
<evidence type="ECO:0000256" key="5">
    <source>
        <dbReference type="ARBA" id="ARBA00023015"/>
    </source>
</evidence>
<dbReference type="KEGG" id="llh:I41_09970"/>
<dbReference type="InterPro" id="IPR001867">
    <property type="entry name" value="OmpR/PhoB-type_DNA-bd"/>
</dbReference>
<evidence type="ECO:0000256" key="2">
    <source>
        <dbReference type="ARBA" id="ARBA00022490"/>
    </source>
</evidence>
<dbReference type="CDD" id="cd17620">
    <property type="entry name" value="REC_OmpR_KdpE-like"/>
    <property type="match status" value="1"/>
</dbReference>
<evidence type="ECO:0000256" key="8">
    <source>
        <dbReference type="PROSITE-ProRule" id="PRU00169"/>
    </source>
</evidence>
<keyword evidence="2" id="KW-0963">Cytoplasm</keyword>
<dbReference type="PANTHER" id="PTHR48111">
    <property type="entry name" value="REGULATOR OF RPOS"/>
    <property type="match status" value="1"/>
</dbReference>
<evidence type="ECO:0000256" key="1">
    <source>
        <dbReference type="ARBA" id="ARBA00004496"/>
    </source>
</evidence>
<keyword evidence="4" id="KW-0902">Two-component regulatory system</keyword>
<keyword evidence="6 9" id="KW-0238">DNA-binding</keyword>
<feature type="domain" description="Response regulatory" evidence="10">
    <location>
        <begin position="7"/>
        <end position="120"/>
    </location>
</feature>
<dbReference type="GO" id="GO:0032993">
    <property type="term" value="C:protein-DNA complex"/>
    <property type="evidence" value="ECO:0007669"/>
    <property type="project" value="TreeGrafter"/>
</dbReference>
<organism evidence="12 13">
    <name type="scientific">Lacipirellula limnantheis</name>
    <dbReference type="NCBI Taxonomy" id="2528024"/>
    <lineage>
        <taxon>Bacteria</taxon>
        <taxon>Pseudomonadati</taxon>
        <taxon>Planctomycetota</taxon>
        <taxon>Planctomycetia</taxon>
        <taxon>Pirellulales</taxon>
        <taxon>Lacipirellulaceae</taxon>
        <taxon>Lacipirellula</taxon>
    </lineage>
</organism>
<dbReference type="EMBL" id="CP036339">
    <property type="protein sequence ID" value="QDT71836.1"/>
    <property type="molecule type" value="Genomic_DNA"/>
</dbReference>
<dbReference type="Proteomes" id="UP000317909">
    <property type="component" value="Chromosome"/>
</dbReference>
<keyword evidence="13" id="KW-1185">Reference proteome</keyword>
<keyword evidence="3 8" id="KW-0597">Phosphoprotein</keyword>
<feature type="DNA-binding region" description="OmpR/PhoB-type" evidence="9">
    <location>
        <begin position="133"/>
        <end position="232"/>
    </location>
</feature>
<dbReference type="FunFam" id="3.40.50.2300:FF:000021">
    <property type="entry name" value="Two-component system response regulator KdpE"/>
    <property type="match status" value="1"/>
</dbReference>
<keyword evidence="5" id="KW-0805">Transcription regulation</keyword>
<evidence type="ECO:0000259" key="10">
    <source>
        <dbReference type="PROSITE" id="PS50110"/>
    </source>
</evidence>
<dbReference type="Gene3D" id="1.10.10.10">
    <property type="entry name" value="Winged helix-like DNA-binding domain superfamily/Winged helix DNA-binding domain"/>
    <property type="match status" value="1"/>
</dbReference>
<accession>A0A517TTZ3</accession>
<dbReference type="Gene3D" id="6.10.250.690">
    <property type="match status" value="1"/>
</dbReference>
<comment type="subcellular location">
    <subcellularLocation>
        <location evidence="1">Cytoplasm</location>
    </subcellularLocation>
</comment>
<evidence type="ECO:0000256" key="6">
    <source>
        <dbReference type="ARBA" id="ARBA00023125"/>
    </source>
</evidence>
<dbReference type="PROSITE" id="PS51755">
    <property type="entry name" value="OMPR_PHOB"/>
    <property type="match status" value="1"/>
</dbReference>
<dbReference type="InterPro" id="IPR036388">
    <property type="entry name" value="WH-like_DNA-bd_sf"/>
</dbReference>
<dbReference type="CDD" id="cd00383">
    <property type="entry name" value="trans_reg_C"/>
    <property type="match status" value="1"/>
</dbReference>
<dbReference type="Pfam" id="PF00072">
    <property type="entry name" value="Response_reg"/>
    <property type="match status" value="1"/>
</dbReference>
<sequence>MSGSEPVIAVIEDETPIRRFLRASLTVEGFRVIEATTAQQGLRLITQQLPALALLDLGLPDSDGVDVIRQVREWSTMPIVVISARGEEASKIAALDAGADDYLTKPFGVGELLARMRVALRHASRPASDGTIDAPLIVGDLRIDLAGRTVTKAGAEVKLTKIEFDLLAALSRNLGRVVTHRQLLKEVWGPHAVHEPHYVRVFMANLRKKLERNPSRPELLITEQGVGYRFRERPADGYPAPGFAGG</sequence>
<dbReference type="GO" id="GO:0042802">
    <property type="term" value="F:identical protein binding"/>
    <property type="evidence" value="ECO:0007669"/>
    <property type="project" value="UniProtKB-ARBA"/>
</dbReference>
<dbReference type="FunFam" id="1.10.10.10:FF:000210">
    <property type="entry name" value="Winged-helix transcriptional response regulator KdpE"/>
    <property type="match status" value="1"/>
</dbReference>
<dbReference type="InterPro" id="IPR011006">
    <property type="entry name" value="CheY-like_superfamily"/>
</dbReference>
<gene>
    <name evidence="12" type="primary">kdpE</name>
    <name evidence="12" type="ORF">I41_09970</name>
</gene>
<evidence type="ECO:0000256" key="7">
    <source>
        <dbReference type="ARBA" id="ARBA00023163"/>
    </source>
</evidence>
<evidence type="ECO:0000256" key="9">
    <source>
        <dbReference type="PROSITE-ProRule" id="PRU01091"/>
    </source>
</evidence>
<reference evidence="12 13" key="1">
    <citation type="submission" date="2019-02" db="EMBL/GenBank/DDBJ databases">
        <title>Deep-cultivation of Planctomycetes and their phenomic and genomic characterization uncovers novel biology.</title>
        <authorList>
            <person name="Wiegand S."/>
            <person name="Jogler M."/>
            <person name="Boedeker C."/>
            <person name="Pinto D."/>
            <person name="Vollmers J."/>
            <person name="Rivas-Marin E."/>
            <person name="Kohn T."/>
            <person name="Peeters S.H."/>
            <person name="Heuer A."/>
            <person name="Rast P."/>
            <person name="Oberbeckmann S."/>
            <person name="Bunk B."/>
            <person name="Jeske O."/>
            <person name="Meyerdierks A."/>
            <person name="Storesund J.E."/>
            <person name="Kallscheuer N."/>
            <person name="Luecker S."/>
            <person name="Lage O.M."/>
            <person name="Pohl T."/>
            <person name="Merkel B.J."/>
            <person name="Hornburger P."/>
            <person name="Mueller R.-W."/>
            <person name="Bruemmer F."/>
            <person name="Labrenz M."/>
            <person name="Spormann A.M."/>
            <person name="Op den Camp H."/>
            <person name="Overmann J."/>
            <person name="Amann R."/>
            <person name="Jetten M.S.M."/>
            <person name="Mascher T."/>
            <person name="Medema M.H."/>
            <person name="Devos D.P."/>
            <person name="Kaster A.-K."/>
            <person name="Ovreas L."/>
            <person name="Rohde M."/>
            <person name="Galperin M.Y."/>
            <person name="Jogler C."/>
        </authorList>
    </citation>
    <scope>NUCLEOTIDE SEQUENCE [LARGE SCALE GENOMIC DNA]</scope>
    <source>
        <strain evidence="12 13">I41</strain>
    </source>
</reference>
<dbReference type="InterPro" id="IPR039420">
    <property type="entry name" value="WalR-like"/>
</dbReference>
<dbReference type="OrthoDB" id="272875at2"/>
<feature type="domain" description="OmpR/PhoB-type" evidence="11">
    <location>
        <begin position="133"/>
        <end position="232"/>
    </location>
</feature>
<dbReference type="Pfam" id="PF00486">
    <property type="entry name" value="Trans_reg_C"/>
    <property type="match status" value="1"/>
</dbReference>
<evidence type="ECO:0000256" key="3">
    <source>
        <dbReference type="ARBA" id="ARBA00022553"/>
    </source>
</evidence>
<dbReference type="AlphaFoldDB" id="A0A517TTZ3"/>
<dbReference type="GO" id="GO:0000156">
    <property type="term" value="F:phosphorelay response regulator activity"/>
    <property type="evidence" value="ECO:0007669"/>
    <property type="project" value="TreeGrafter"/>
</dbReference>
<dbReference type="SMART" id="SM00448">
    <property type="entry name" value="REC"/>
    <property type="match status" value="1"/>
</dbReference>
<proteinExistence type="predicted"/>
<evidence type="ECO:0000313" key="13">
    <source>
        <dbReference type="Proteomes" id="UP000317909"/>
    </source>
</evidence>